<dbReference type="GeneTree" id="ENSGT00940000180772"/>
<dbReference type="InParanoid" id="A0A674AM26"/>
<keyword evidence="1" id="KW-0732">Signal</keyword>
<reference evidence="2" key="2">
    <citation type="submission" date="2025-09" db="UniProtKB">
        <authorList>
            <consortium name="Ensembl"/>
        </authorList>
    </citation>
    <scope>IDENTIFICATION</scope>
</reference>
<dbReference type="AlphaFoldDB" id="A0A674AM26"/>
<accession>A0A674AM26</accession>
<evidence type="ECO:0000256" key="1">
    <source>
        <dbReference type="SAM" id="SignalP"/>
    </source>
</evidence>
<evidence type="ECO:0000313" key="2">
    <source>
        <dbReference type="Ensembl" id="ENSSTUP00000060095.1"/>
    </source>
</evidence>
<dbReference type="Proteomes" id="UP000472277">
    <property type="component" value="Chromosome 21"/>
</dbReference>
<feature type="signal peptide" evidence="1">
    <location>
        <begin position="1"/>
        <end position="26"/>
    </location>
</feature>
<name>A0A674AM26_SALTR</name>
<protein>
    <submittedName>
        <fullName evidence="2">Uncharacterized protein</fullName>
    </submittedName>
</protein>
<keyword evidence="3" id="KW-1185">Reference proteome</keyword>
<reference evidence="2" key="1">
    <citation type="submission" date="2025-08" db="UniProtKB">
        <authorList>
            <consortium name="Ensembl"/>
        </authorList>
    </citation>
    <scope>IDENTIFICATION</scope>
</reference>
<evidence type="ECO:0000313" key="3">
    <source>
        <dbReference type="Proteomes" id="UP000472277"/>
    </source>
</evidence>
<feature type="chain" id="PRO_5028070508" evidence="1">
    <location>
        <begin position="27"/>
        <end position="49"/>
    </location>
</feature>
<dbReference type="Ensembl" id="ENSSTUT00000063244.1">
    <property type="protein sequence ID" value="ENSSTUP00000060095.1"/>
    <property type="gene ID" value="ENSSTUG00000025900.1"/>
</dbReference>
<organism evidence="2 3">
    <name type="scientific">Salmo trutta</name>
    <name type="common">Brown trout</name>
    <dbReference type="NCBI Taxonomy" id="8032"/>
    <lineage>
        <taxon>Eukaryota</taxon>
        <taxon>Metazoa</taxon>
        <taxon>Chordata</taxon>
        <taxon>Craniata</taxon>
        <taxon>Vertebrata</taxon>
        <taxon>Euteleostomi</taxon>
        <taxon>Actinopterygii</taxon>
        <taxon>Neopterygii</taxon>
        <taxon>Teleostei</taxon>
        <taxon>Protacanthopterygii</taxon>
        <taxon>Salmoniformes</taxon>
        <taxon>Salmonidae</taxon>
        <taxon>Salmoninae</taxon>
        <taxon>Salmo</taxon>
    </lineage>
</organism>
<proteinExistence type="predicted"/>
<sequence>MAAPKGRWLPFSLLFLVLSLYCAASADNSGLKKMKMQFATGPLLKFQIW</sequence>